<sequence>MHGGNYESYYYRYRNWAEVNQNDIKKRTRILLSVVSKGGYEVARSFAKHQGHEIMILEELEALLNDHVSHEPLKVAESYAFYSTSEGEGNGLNDYALVLQKLWEKCNIWGFMDRALGDKFILGIVDPANNIRPTLLVEKYLSF</sequence>
<evidence type="ECO:0000313" key="2">
    <source>
        <dbReference type="Proteomes" id="UP000031668"/>
    </source>
</evidence>
<reference evidence="1 2" key="1">
    <citation type="journal article" date="2014" name="Genome Biol. Evol.">
        <title>The genome of the myxosporean Thelohanellus kitauei shows adaptations to nutrient acquisition within its fish host.</title>
        <authorList>
            <person name="Yang Y."/>
            <person name="Xiong J."/>
            <person name="Zhou Z."/>
            <person name="Huo F."/>
            <person name="Miao W."/>
            <person name="Ran C."/>
            <person name="Liu Y."/>
            <person name="Zhang J."/>
            <person name="Feng J."/>
            <person name="Wang M."/>
            <person name="Wang M."/>
            <person name="Wang L."/>
            <person name="Yao B."/>
        </authorList>
    </citation>
    <scope>NUCLEOTIDE SEQUENCE [LARGE SCALE GENOMIC DNA]</scope>
    <source>
        <strain evidence="1">Wuqing</strain>
    </source>
</reference>
<dbReference type="EMBL" id="JWZT01000283">
    <property type="protein sequence ID" value="KII74767.1"/>
    <property type="molecule type" value="Genomic_DNA"/>
</dbReference>
<evidence type="ECO:0000313" key="1">
    <source>
        <dbReference type="EMBL" id="KII74767.1"/>
    </source>
</evidence>
<dbReference type="AlphaFoldDB" id="A0A0C2NL76"/>
<comment type="caution">
    <text evidence="1">The sequence shown here is derived from an EMBL/GenBank/DDBJ whole genome shotgun (WGS) entry which is preliminary data.</text>
</comment>
<name>A0A0C2NL76_THEKT</name>
<accession>A0A0C2NL76</accession>
<dbReference type="OrthoDB" id="6492514at2759"/>
<dbReference type="Proteomes" id="UP000031668">
    <property type="component" value="Unassembled WGS sequence"/>
</dbReference>
<gene>
    <name evidence="1" type="ORF">RF11_00534</name>
</gene>
<protein>
    <submittedName>
        <fullName evidence="1">Uncharacterized protein</fullName>
    </submittedName>
</protein>
<organism evidence="1 2">
    <name type="scientific">Thelohanellus kitauei</name>
    <name type="common">Myxosporean</name>
    <dbReference type="NCBI Taxonomy" id="669202"/>
    <lineage>
        <taxon>Eukaryota</taxon>
        <taxon>Metazoa</taxon>
        <taxon>Cnidaria</taxon>
        <taxon>Myxozoa</taxon>
        <taxon>Myxosporea</taxon>
        <taxon>Bivalvulida</taxon>
        <taxon>Platysporina</taxon>
        <taxon>Myxobolidae</taxon>
        <taxon>Thelohanellus</taxon>
    </lineage>
</organism>
<keyword evidence="2" id="KW-1185">Reference proteome</keyword>
<proteinExistence type="predicted"/>